<evidence type="ECO:0000256" key="1">
    <source>
        <dbReference type="ARBA" id="ARBA00004651"/>
    </source>
</evidence>
<comment type="caution">
    <text evidence="8">The sequence shown here is derived from an EMBL/GenBank/DDBJ whole genome shotgun (WGS) entry which is preliminary data.</text>
</comment>
<keyword evidence="9" id="KW-1185">Reference proteome</keyword>
<comment type="similarity">
    <text evidence="2">Belongs to the NrfD family.</text>
</comment>
<dbReference type="InterPro" id="IPR005614">
    <property type="entry name" value="NrfD-like"/>
</dbReference>
<name>A0A7U7J397_9GAMM</name>
<dbReference type="Proteomes" id="UP000019184">
    <property type="component" value="Unassembled WGS sequence"/>
</dbReference>
<feature type="transmembrane region" description="Helical" evidence="7">
    <location>
        <begin position="92"/>
        <end position="111"/>
    </location>
</feature>
<protein>
    <submittedName>
        <fullName evidence="8">Hydrogenase 2 cytochrome b type component</fullName>
    </submittedName>
</protein>
<evidence type="ECO:0000256" key="2">
    <source>
        <dbReference type="ARBA" id="ARBA00008929"/>
    </source>
</evidence>
<dbReference type="EMBL" id="CBTK010000047">
    <property type="protein sequence ID" value="CDH43978.1"/>
    <property type="molecule type" value="Genomic_DNA"/>
</dbReference>
<dbReference type="OrthoDB" id="104998at2"/>
<dbReference type="GO" id="GO:0009061">
    <property type="term" value="P:anaerobic respiration"/>
    <property type="evidence" value="ECO:0007669"/>
    <property type="project" value="TreeGrafter"/>
</dbReference>
<dbReference type="GO" id="GO:0005886">
    <property type="term" value="C:plasma membrane"/>
    <property type="evidence" value="ECO:0007669"/>
    <property type="project" value="UniProtKB-SubCell"/>
</dbReference>
<dbReference type="RefSeq" id="WP_034431076.1">
    <property type="nucleotide sequence ID" value="NZ_CBTK010000047.1"/>
</dbReference>
<keyword evidence="3" id="KW-1003">Cell membrane</keyword>
<dbReference type="InterPro" id="IPR051817">
    <property type="entry name" value="FDH_cytochrome_b556_subunit"/>
</dbReference>
<dbReference type="Pfam" id="PF03916">
    <property type="entry name" value="NrfD"/>
    <property type="match status" value="1"/>
</dbReference>
<evidence type="ECO:0000256" key="7">
    <source>
        <dbReference type="SAM" id="Phobius"/>
    </source>
</evidence>
<evidence type="ECO:0000256" key="6">
    <source>
        <dbReference type="ARBA" id="ARBA00023136"/>
    </source>
</evidence>
<feature type="transmembrane region" description="Helical" evidence="7">
    <location>
        <begin position="175"/>
        <end position="193"/>
    </location>
</feature>
<feature type="transmembrane region" description="Helical" evidence="7">
    <location>
        <begin position="290"/>
        <end position="309"/>
    </location>
</feature>
<feature type="transmembrane region" description="Helical" evidence="7">
    <location>
        <begin position="358"/>
        <end position="376"/>
    </location>
</feature>
<accession>A0A7U7J397</accession>
<reference evidence="8 9" key="1">
    <citation type="journal article" date="2014" name="ISME J.">
        <title>Candidatus Competibacter-lineage genomes retrieved from metagenomes reveal functional metabolic diversity.</title>
        <authorList>
            <person name="McIlroy S.J."/>
            <person name="Albertsen M."/>
            <person name="Andresen E.K."/>
            <person name="Saunders A.M."/>
            <person name="Kristiansen R."/>
            <person name="Stokholm-Bjerregaard M."/>
            <person name="Nielsen K.L."/>
            <person name="Nielsen P.H."/>
        </authorList>
    </citation>
    <scope>NUCLEOTIDE SEQUENCE [LARGE SCALE GENOMIC DNA]</scope>
    <source>
        <strain evidence="8 9">Run_B_J11</strain>
    </source>
</reference>
<dbReference type="NCBIfam" id="NF008133">
    <property type="entry name" value="PRK10881.1"/>
    <property type="match status" value="1"/>
</dbReference>
<organism evidence="8 9">
    <name type="scientific">Candidatus Contendobacter odensis Run_B_J11</name>
    <dbReference type="NCBI Taxonomy" id="1400861"/>
    <lineage>
        <taxon>Bacteria</taxon>
        <taxon>Pseudomonadati</taxon>
        <taxon>Pseudomonadota</taxon>
        <taxon>Gammaproteobacteria</taxon>
        <taxon>Candidatus Competibacteraceae</taxon>
        <taxon>Candidatus Contendibacter</taxon>
    </lineage>
</organism>
<evidence type="ECO:0000256" key="4">
    <source>
        <dbReference type="ARBA" id="ARBA00022692"/>
    </source>
</evidence>
<gene>
    <name evidence="8" type="primary">hybB</name>
    <name evidence="8" type="ORF">BN874_1400037</name>
</gene>
<feature type="transmembrane region" description="Helical" evidence="7">
    <location>
        <begin position="52"/>
        <end position="80"/>
    </location>
</feature>
<comment type="subcellular location">
    <subcellularLocation>
        <location evidence="1">Cell membrane</location>
        <topology evidence="1">Multi-pass membrane protein</topology>
    </subcellularLocation>
</comment>
<proteinExistence type="inferred from homology"/>
<evidence type="ECO:0000313" key="9">
    <source>
        <dbReference type="Proteomes" id="UP000019184"/>
    </source>
</evidence>
<feature type="transmembrane region" description="Helical" evidence="7">
    <location>
        <begin position="256"/>
        <end position="278"/>
    </location>
</feature>
<feature type="transmembrane region" description="Helical" evidence="7">
    <location>
        <begin position="131"/>
        <end position="154"/>
    </location>
</feature>
<evidence type="ECO:0000256" key="5">
    <source>
        <dbReference type="ARBA" id="ARBA00022989"/>
    </source>
</evidence>
<feature type="transmembrane region" description="Helical" evidence="7">
    <location>
        <begin position="213"/>
        <end position="235"/>
    </location>
</feature>
<dbReference type="AlphaFoldDB" id="A0A7U7J397"/>
<dbReference type="PANTHER" id="PTHR30074">
    <property type="entry name" value="FORMATE DEHYDROGENASE, NITRATE-INDUCIBLE, CYTOCHROME B556 FDN SUBUNIT"/>
    <property type="match status" value="1"/>
</dbReference>
<feature type="transmembrane region" description="Helical" evidence="7">
    <location>
        <begin position="12"/>
        <end position="32"/>
    </location>
</feature>
<keyword evidence="4 7" id="KW-0812">Transmembrane</keyword>
<keyword evidence="5 7" id="KW-1133">Transmembrane helix</keyword>
<dbReference type="PANTHER" id="PTHR30074:SF4">
    <property type="entry name" value="NI_FE-HYDROGENASE 2 B-TYPE CYTOCHROME SUBUNIT-RELATED"/>
    <property type="match status" value="1"/>
</dbReference>
<evidence type="ECO:0000256" key="3">
    <source>
        <dbReference type="ARBA" id="ARBA00022475"/>
    </source>
</evidence>
<keyword evidence="6 7" id="KW-0472">Membrane</keyword>
<feature type="transmembrane region" description="Helical" evidence="7">
    <location>
        <begin position="321"/>
        <end position="338"/>
    </location>
</feature>
<sequence>MSALAHRPLGGRILTKPVFILGFFVLLGAYFIARRFIFGLGDVSHMSNGYPLGVWVAIDVVVGTAFGCGGYAMALLIYIFNRNTYHPLMRPALLGGVFGYTLAGLAVMIDLGRYWNAFNLLMPWYAQLNSVIFEVALCVMAYTTVLWIEFWPVFLERMPPAFKQRFNLEKFQAFLKRYMFVFIGLGVLLPTMHQSSLGSVLLVMGSKLSPLWYTAWLPLLFLISALTMGYSVVLLESTLVSRAFRLPSESALLTPLSRIVAGLLALFLLIRFGALLAGGHLNLVFAGDRLSSLFLIETALFLAPLFILASPGGRGSQRWRFLAAVSLLAGGSLYRINAYLMAVDPGNGWVYFPSAPELMITVGVVCLEIMLYLFFIKTLPILHGSANQSHGRLL</sequence>
<evidence type="ECO:0000313" key="8">
    <source>
        <dbReference type="EMBL" id="CDH43978.1"/>
    </source>
</evidence>